<evidence type="ECO:0000313" key="1">
    <source>
        <dbReference type="EMBL" id="EFE72028.2"/>
    </source>
</evidence>
<dbReference type="EMBL" id="DS999641">
    <property type="protein sequence ID" value="EFE72028.2"/>
    <property type="molecule type" value="Genomic_DNA"/>
</dbReference>
<organism evidence="1 2">
    <name type="scientific">Streptomyces viridosporus (strain ATCC 14672 / DSM 40746 / JCM 4963 / KCTC 9882 / NRRL B-12104 / FH 1290)</name>
    <name type="common">Streptomyces ghanaensis</name>
    <dbReference type="NCBI Taxonomy" id="566461"/>
    <lineage>
        <taxon>Bacteria</taxon>
        <taxon>Bacillati</taxon>
        <taxon>Actinomycetota</taxon>
        <taxon>Actinomycetes</taxon>
        <taxon>Kitasatosporales</taxon>
        <taxon>Streptomycetaceae</taxon>
        <taxon>Streptomyces</taxon>
    </lineage>
</organism>
<sequence>MATEHVMQPRSRGEREAMRVLLATRQGAVHASMAAVNQLKTLIVSAPDAFRAGLRRLSRPQQITRCVGLRA</sequence>
<reference evidence="2" key="1">
    <citation type="submission" date="2008-12" db="EMBL/GenBank/DDBJ databases">
        <title>Annotation of Streptomyces ghanaensis ATCC 14672.</title>
        <authorList>
            <consortium name="The Broad Institute Genome Sequencing Platform"/>
            <consortium name="Broad Institute Microbial Sequencing Center"/>
            <person name="Fischbach M."/>
            <person name="Ward D."/>
            <person name="Young S."/>
            <person name="Kodira C.D."/>
            <person name="Zeng Q."/>
            <person name="Koehrsen M."/>
            <person name="Godfrey P."/>
            <person name="Alvarado L."/>
            <person name="Berlin A.M."/>
            <person name="Borenstein D."/>
            <person name="Chen Z."/>
            <person name="Engels R."/>
            <person name="Freedman E."/>
            <person name="Gellesch M."/>
            <person name="Goldberg J."/>
            <person name="Griggs A."/>
            <person name="Gujja S."/>
            <person name="Heiman D.I."/>
            <person name="Hepburn T.A."/>
            <person name="Howarth C."/>
            <person name="Jen D."/>
            <person name="Larson L."/>
            <person name="Lewis B."/>
            <person name="Mehta T."/>
            <person name="Park D."/>
            <person name="Pearson M."/>
            <person name="Roberts A."/>
            <person name="Saif S."/>
            <person name="Shea T.D."/>
            <person name="Shenoy N."/>
            <person name="Sisk P."/>
            <person name="Stolte C."/>
            <person name="Sykes S.N."/>
            <person name="Walk T."/>
            <person name="White J."/>
            <person name="Yandava C."/>
            <person name="Straight P."/>
            <person name="Clardy J."/>
            <person name="Hung D."/>
            <person name="Kolter R."/>
            <person name="Mekalanos J."/>
            <person name="Walker S."/>
            <person name="Walsh C.T."/>
            <person name="Wieland B.L.C."/>
            <person name="Ilzarbe M."/>
            <person name="Galagan J."/>
            <person name="Nusbaum C."/>
            <person name="Birren B."/>
        </authorList>
    </citation>
    <scope>NUCLEOTIDE SEQUENCE [LARGE SCALE GENOMIC DNA]</scope>
    <source>
        <strain evidence="2">ATCC 14672 / DSM 40746 / JCM 4963 / KCTC 9882 / NRRL B-12104 / FH 1290</strain>
    </source>
</reference>
<name>D6A8P5_STRV1</name>
<evidence type="ECO:0000313" key="2">
    <source>
        <dbReference type="Proteomes" id="UP000003824"/>
    </source>
</evidence>
<protein>
    <submittedName>
        <fullName evidence="1">Uncharacterized protein</fullName>
    </submittedName>
</protein>
<dbReference type="AlphaFoldDB" id="D6A8P5"/>
<proteinExistence type="predicted"/>
<accession>D6A8P5</accession>
<dbReference type="eggNOG" id="ENOG5030V1T">
    <property type="taxonomic scope" value="Bacteria"/>
</dbReference>
<gene>
    <name evidence="1" type="ORF">SSFG_07264</name>
</gene>
<dbReference type="Proteomes" id="UP000003824">
    <property type="component" value="Unassembled WGS sequence"/>
</dbReference>